<protein>
    <submittedName>
        <fullName evidence="1">SANT domain containing protein</fullName>
    </submittedName>
</protein>
<dbReference type="EMBL" id="NQIK02000002">
    <property type="protein sequence ID" value="KAF7575355.1"/>
    <property type="molecule type" value="Genomic_DNA"/>
</dbReference>
<gene>
    <name evidence="2" type="ORF">Ptr86124_006226</name>
    <name evidence="1" type="ORF">PtrM4_069790</name>
</gene>
<dbReference type="Proteomes" id="UP000245464">
    <property type="component" value="Chromosome 2"/>
</dbReference>
<dbReference type="Proteomes" id="UP000249757">
    <property type="component" value="Unassembled WGS sequence"/>
</dbReference>
<reference evidence="4" key="4">
    <citation type="journal article" date="2022" name="Microb. Genom.">
        <title>A global pangenome for the wheat fungal pathogen Pyrenophora tritici-repentis and prediction of effector protein structural homology.</title>
        <authorList>
            <person name="Moolhuijzen P.M."/>
            <person name="See P.T."/>
            <person name="Shi G."/>
            <person name="Powell H.R."/>
            <person name="Cockram J."/>
            <person name="Jorgensen L.N."/>
            <person name="Benslimane H."/>
            <person name="Strelkov S.E."/>
            <person name="Turner J."/>
            <person name="Liu Z."/>
            <person name="Moffat C.S."/>
        </authorList>
    </citation>
    <scope>NUCLEOTIDE SEQUENCE [LARGE SCALE GENOMIC DNA]</scope>
</reference>
<evidence type="ECO:0000313" key="1">
    <source>
        <dbReference type="EMBL" id="KAF7575355.1"/>
    </source>
</evidence>
<reference evidence="2" key="3">
    <citation type="journal article" date="2022" name="bioRxiv">
        <title>A global pangenome for the wheat fungal pathogen Pyrenophora tritici-repentis and prediction of effector protein structural homology.</title>
        <authorList>
            <person name="Moolhuijzen P."/>
            <person name="See P.T."/>
            <person name="Shi G."/>
            <person name="Powell H.R."/>
            <person name="Cockram J."/>
            <person name="Jorgensen L.N."/>
            <person name="Benslimane H."/>
            <person name="Strelkov S.E."/>
            <person name="Turner J."/>
            <person name="Liu Z."/>
            <person name="Moffat C.S."/>
        </authorList>
    </citation>
    <scope>NUCLEOTIDE SEQUENCE</scope>
    <source>
        <strain evidence="2">86-124</strain>
    </source>
</reference>
<dbReference type="OrthoDB" id="3729788at2759"/>
<keyword evidence="4" id="KW-1185">Reference proteome</keyword>
<proteinExistence type="predicted"/>
<sequence length="141" mass="16474">MNGYSWTPALDAAIIAGRSMKDSFVQIALQLEIHKDAVRNRWNYLKDTNRVPDDVMDALRRVHKPKPPFSQADDEAIVREYMSGVDRDKIQEVLRLEGRSPNEVRDRCFKLEKERPPVWENAMMRAMIKGEGKKNNYAWKL</sequence>
<evidence type="ECO:0000313" key="2">
    <source>
        <dbReference type="EMBL" id="KAI1514903.1"/>
    </source>
</evidence>
<accession>A0A2W1HSE2</accession>
<dbReference type="AlphaFoldDB" id="A0A2W1HSE2"/>
<name>A0A2W1HSE2_9PLEO</name>
<organism evidence="2 4">
    <name type="scientific">Pyrenophora tritici-repentis</name>
    <dbReference type="NCBI Taxonomy" id="45151"/>
    <lineage>
        <taxon>Eukaryota</taxon>
        <taxon>Fungi</taxon>
        <taxon>Dikarya</taxon>
        <taxon>Ascomycota</taxon>
        <taxon>Pezizomycotina</taxon>
        <taxon>Dothideomycetes</taxon>
        <taxon>Pleosporomycetidae</taxon>
        <taxon>Pleosporales</taxon>
        <taxon>Pleosporineae</taxon>
        <taxon>Pleosporaceae</taxon>
        <taxon>Pyrenophora</taxon>
    </lineage>
</organism>
<comment type="caution">
    <text evidence="2">The sequence shown here is derived from an EMBL/GenBank/DDBJ whole genome shotgun (WGS) entry which is preliminary data.</text>
</comment>
<evidence type="ECO:0000313" key="3">
    <source>
        <dbReference type="Proteomes" id="UP000245464"/>
    </source>
</evidence>
<reference evidence="1 3" key="1">
    <citation type="journal article" date="2018" name="BMC Genomics">
        <title>Comparative genomics of the wheat fungal pathogen Pyrenophora tritici-repentis reveals chromosomal variations and genome plasticity.</title>
        <authorList>
            <person name="Moolhuijzen P."/>
            <person name="See P.T."/>
            <person name="Hane J.K."/>
            <person name="Shi G."/>
            <person name="Liu Z."/>
            <person name="Oliver R.P."/>
            <person name="Moffat C.S."/>
        </authorList>
    </citation>
    <scope>NUCLEOTIDE SEQUENCE [LARGE SCALE GENOMIC DNA]</scope>
    <source>
        <strain evidence="1">M4</strain>
    </source>
</reference>
<evidence type="ECO:0000313" key="4">
    <source>
        <dbReference type="Proteomes" id="UP000249757"/>
    </source>
</evidence>
<reference evidence="2" key="2">
    <citation type="submission" date="2021-05" db="EMBL/GenBank/DDBJ databases">
        <authorList>
            <person name="Moolhuijzen P.M."/>
            <person name="Moffat C.S."/>
        </authorList>
    </citation>
    <scope>NUCLEOTIDE SEQUENCE</scope>
    <source>
        <strain evidence="2">86-124</strain>
    </source>
</reference>
<dbReference type="EMBL" id="NRDI02000007">
    <property type="protein sequence ID" value="KAI1514903.1"/>
    <property type="molecule type" value="Genomic_DNA"/>
</dbReference>